<dbReference type="KEGG" id="maes:Ga0123461_2362"/>
<dbReference type="CDD" id="cd07313">
    <property type="entry name" value="terB_like_2"/>
    <property type="match status" value="1"/>
</dbReference>
<dbReference type="SUPFAM" id="SSF158682">
    <property type="entry name" value="TerB-like"/>
    <property type="match status" value="1"/>
</dbReference>
<dbReference type="InterPro" id="IPR029024">
    <property type="entry name" value="TerB-like"/>
</dbReference>
<reference evidence="2 3" key="1">
    <citation type="submission" date="2016-12" db="EMBL/GenBank/DDBJ databases">
        <title>Isolation and genomic insights into novel planktonic Zetaproteobacteria from stratified waters of the Chesapeake Bay.</title>
        <authorList>
            <person name="McAllister S.M."/>
            <person name="Kato S."/>
            <person name="Chan C.S."/>
            <person name="Chiu B.K."/>
            <person name="Field E.K."/>
        </authorList>
    </citation>
    <scope>NUCLEOTIDE SEQUENCE [LARGE SCALE GENOMIC DNA]</scope>
    <source>
        <strain evidence="2 3">CP-5</strain>
    </source>
</reference>
<protein>
    <submittedName>
        <fullName evidence="2">Putative conserved protein, tellurite resistance protein B (TerB) family</fullName>
    </submittedName>
</protein>
<dbReference type="InterPro" id="IPR007791">
    <property type="entry name" value="DjlA_N"/>
</dbReference>
<gene>
    <name evidence="2" type="ORF">Ga0123461_2362</name>
</gene>
<evidence type="ECO:0000313" key="3">
    <source>
        <dbReference type="Proteomes" id="UP000231701"/>
    </source>
</evidence>
<feature type="domain" description="Co-chaperone DjlA N-terminal" evidence="1">
    <location>
        <begin position="61"/>
        <end position="176"/>
    </location>
</feature>
<evidence type="ECO:0000313" key="2">
    <source>
        <dbReference type="EMBL" id="ATX80762.1"/>
    </source>
</evidence>
<dbReference type="Proteomes" id="UP000231701">
    <property type="component" value="Chromosome"/>
</dbReference>
<dbReference type="AlphaFoldDB" id="A0A2K8L110"/>
<dbReference type="Pfam" id="PF05099">
    <property type="entry name" value="TerB"/>
    <property type="match status" value="1"/>
</dbReference>
<name>A0A2K8L110_MARES</name>
<evidence type="ECO:0000259" key="1">
    <source>
        <dbReference type="Pfam" id="PF05099"/>
    </source>
</evidence>
<dbReference type="Gene3D" id="1.10.3680.10">
    <property type="entry name" value="TerB-like"/>
    <property type="match status" value="1"/>
</dbReference>
<proteinExistence type="predicted"/>
<dbReference type="EMBL" id="CP018799">
    <property type="protein sequence ID" value="ATX80762.1"/>
    <property type="molecule type" value="Genomic_DNA"/>
</dbReference>
<organism evidence="2 3">
    <name type="scientific">Mariprofundus aestuarium</name>
    <dbReference type="NCBI Taxonomy" id="1921086"/>
    <lineage>
        <taxon>Bacteria</taxon>
        <taxon>Pseudomonadati</taxon>
        <taxon>Pseudomonadota</taxon>
        <taxon>Candidatius Mariprofundia</taxon>
        <taxon>Mariprofundales</taxon>
        <taxon>Mariprofundaceae</taxon>
        <taxon>Mariprofundus</taxon>
    </lineage>
</organism>
<keyword evidence="3" id="KW-1185">Reference proteome</keyword>
<accession>A0A2K8L110</accession>
<sequence length="183" mass="20629">MTYVIDFGGLSVARPNTLNFSVYPAYSASITQGADMIRKLQTLWKKAAETPKAKREHEVSLAVTALMVEVMRMDGKLDEAERSEIVLAVEKRFGLSQAEVHELIELAAIEVEQALDLHQFTSAIVKSFSTDERIKILTELWCVAMADGRVDPYEEQLLRRMAELMGLHHSQFIQAKIAAELMF</sequence>